<evidence type="ECO:0000256" key="1">
    <source>
        <dbReference type="SAM" id="MobiDB-lite"/>
    </source>
</evidence>
<gene>
    <name evidence="2" type="ORF">PoB_000728500</name>
</gene>
<reference evidence="2 3" key="1">
    <citation type="journal article" date="2021" name="Elife">
        <title>Chloroplast acquisition without the gene transfer in kleptoplastic sea slugs, Plakobranchus ocellatus.</title>
        <authorList>
            <person name="Maeda T."/>
            <person name="Takahashi S."/>
            <person name="Yoshida T."/>
            <person name="Shimamura S."/>
            <person name="Takaki Y."/>
            <person name="Nagai Y."/>
            <person name="Toyoda A."/>
            <person name="Suzuki Y."/>
            <person name="Arimoto A."/>
            <person name="Ishii H."/>
            <person name="Satoh N."/>
            <person name="Nishiyama T."/>
            <person name="Hasebe M."/>
            <person name="Maruyama T."/>
            <person name="Minagawa J."/>
            <person name="Obokata J."/>
            <person name="Shigenobu S."/>
        </authorList>
    </citation>
    <scope>NUCLEOTIDE SEQUENCE [LARGE SCALE GENOMIC DNA]</scope>
</reference>
<evidence type="ECO:0000313" key="2">
    <source>
        <dbReference type="EMBL" id="GFN80779.1"/>
    </source>
</evidence>
<name>A0AAV3YCM1_9GAST</name>
<protein>
    <submittedName>
        <fullName evidence="2">Polyprotein</fullName>
    </submittedName>
</protein>
<evidence type="ECO:0000313" key="3">
    <source>
        <dbReference type="Proteomes" id="UP000735302"/>
    </source>
</evidence>
<proteinExistence type="predicted"/>
<feature type="region of interest" description="Disordered" evidence="1">
    <location>
        <begin position="108"/>
        <end position="139"/>
    </location>
</feature>
<comment type="caution">
    <text evidence="2">The sequence shown here is derived from an EMBL/GenBank/DDBJ whole genome shotgun (WGS) entry which is preliminary data.</text>
</comment>
<dbReference type="Proteomes" id="UP000735302">
    <property type="component" value="Unassembled WGS sequence"/>
</dbReference>
<dbReference type="PANTHER" id="PTHR33198">
    <property type="entry name" value="ANK_REP_REGION DOMAIN-CONTAINING PROTEIN-RELATED"/>
    <property type="match status" value="1"/>
</dbReference>
<keyword evidence="3" id="KW-1185">Reference proteome</keyword>
<sequence>MPLKITKENITVERYKFNSRNQTKTETFDQYVTDLKNLAKNCKFGNLQDELIRDKIVCGIANEKIKERLLREDKLTLDKAIDIFRAAEESQKHVKMFETDVNLSVNKIKKNRGSDNAQRRKHAVNQPEARPTSYPQARSKTNQCPGCGYEHPQRSCPAYEKHAVHVENKIISRASAKPKQEKGRLIRNSLTRSLNKKYTTYMKMMTVKLKVIWMINISL</sequence>
<accession>A0AAV3YCM1</accession>
<dbReference type="AlphaFoldDB" id="A0AAV3YCM1"/>
<dbReference type="EMBL" id="BLXT01000847">
    <property type="protein sequence ID" value="GFN80779.1"/>
    <property type="molecule type" value="Genomic_DNA"/>
</dbReference>
<organism evidence="2 3">
    <name type="scientific">Plakobranchus ocellatus</name>
    <dbReference type="NCBI Taxonomy" id="259542"/>
    <lineage>
        <taxon>Eukaryota</taxon>
        <taxon>Metazoa</taxon>
        <taxon>Spiralia</taxon>
        <taxon>Lophotrochozoa</taxon>
        <taxon>Mollusca</taxon>
        <taxon>Gastropoda</taxon>
        <taxon>Heterobranchia</taxon>
        <taxon>Euthyneura</taxon>
        <taxon>Panpulmonata</taxon>
        <taxon>Sacoglossa</taxon>
        <taxon>Placobranchoidea</taxon>
        <taxon>Plakobranchidae</taxon>
        <taxon>Plakobranchus</taxon>
    </lineage>
</organism>
<dbReference type="PANTHER" id="PTHR33198:SF19">
    <property type="entry name" value="CCHC-TYPE DOMAIN-CONTAINING PROTEIN"/>
    <property type="match status" value="1"/>
</dbReference>